<feature type="compositionally biased region" description="Basic and acidic residues" evidence="3">
    <location>
        <begin position="21"/>
        <end position="30"/>
    </location>
</feature>
<dbReference type="EMBL" id="LVZK01000001">
    <property type="protein sequence ID" value="OAP85655.1"/>
    <property type="molecule type" value="Genomic_DNA"/>
</dbReference>
<name>A0A179B2N7_9ACTO</name>
<evidence type="ECO:0000256" key="1">
    <source>
        <dbReference type="ARBA" id="ARBA00006432"/>
    </source>
</evidence>
<dbReference type="Gene3D" id="3.30.300.30">
    <property type="match status" value="1"/>
</dbReference>
<evidence type="ECO:0000313" key="5">
    <source>
        <dbReference type="EMBL" id="OAP85655.1"/>
    </source>
</evidence>
<evidence type="ECO:0000313" key="6">
    <source>
        <dbReference type="Proteomes" id="UP000078368"/>
    </source>
</evidence>
<dbReference type="PANTHER" id="PTHR43201">
    <property type="entry name" value="ACYL-COA SYNTHETASE"/>
    <property type="match status" value="1"/>
</dbReference>
<dbReference type="Proteomes" id="UP000078368">
    <property type="component" value="Unassembled WGS sequence"/>
</dbReference>
<proteinExistence type="inferred from homology"/>
<dbReference type="SUPFAM" id="SSF56801">
    <property type="entry name" value="Acetyl-CoA synthetase-like"/>
    <property type="match status" value="1"/>
</dbReference>
<evidence type="ECO:0000256" key="2">
    <source>
        <dbReference type="ARBA" id="ARBA00022598"/>
    </source>
</evidence>
<sequence>MNPSHSSAGLRAVAGGTSPASRERTLDVARRLASFRRSPSRKLDPSGQPHPPTMLTDESLVHGGNPVDAAFACGPIPPETALILRTSGSTTGVGSLVAISRDALLASAEATEEALGGPGHWATCLPTNHIAGFQTQFRSAAAGLTSIDAGAGRPEDLARAADFDGKSAPLYASLVPTQLRRLLASSAARAARRFDAVLVGGAAAGARLLEAARAAGLKVVTTYGMTETCGGCVYDGRPIGDTRVAVEDGRIVLSGSAVALGYVGGPDFAGTFRTSDVGRLEAGRLTVLGRADDAITTGGMTIMPAVVEEALARSGAGESVVVGIDDDEWGEIAVAVVGATGLSRPTASKMRKAIAEEHGKAYVPRLFLSFSDLGLSDPGHSESGPSDPEPSGAGSGGVPLTTSGKPDRRAIRELVRRALDRRSPSS</sequence>
<reference evidence="5 6" key="1">
    <citation type="submission" date="2016-04" db="EMBL/GenBank/DDBJ databases">
        <title>Peptidophaga gingivicola gen. nov., sp. nov., isolated from human subgingival plaque.</title>
        <authorList>
            <person name="Beall C.J."/>
            <person name="Mokrzan E.M."/>
            <person name="Griffen A.L."/>
            <person name="Leys E.J."/>
        </authorList>
    </citation>
    <scope>NUCLEOTIDE SEQUENCE [LARGE SCALE GENOMIC DNA]</scope>
    <source>
        <strain evidence="5 6">BA112</strain>
    </source>
</reference>
<evidence type="ECO:0000256" key="3">
    <source>
        <dbReference type="SAM" id="MobiDB-lite"/>
    </source>
</evidence>
<dbReference type="AlphaFoldDB" id="A0A179B2N7"/>
<dbReference type="InterPro" id="IPR042099">
    <property type="entry name" value="ANL_N_sf"/>
</dbReference>
<dbReference type="PANTHER" id="PTHR43201:SF5">
    <property type="entry name" value="MEDIUM-CHAIN ACYL-COA LIGASE ACSF2, MITOCHONDRIAL"/>
    <property type="match status" value="1"/>
</dbReference>
<comment type="similarity">
    <text evidence="1">Belongs to the ATP-dependent AMP-binding enzyme family.</text>
</comment>
<dbReference type="Gene3D" id="3.40.50.12780">
    <property type="entry name" value="N-terminal domain of ligase-like"/>
    <property type="match status" value="1"/>
</dbReference>
<dbReference type="Pfam" id="PF00501">
    <property type="entry name" value="AMP-binding"/>
    <property type="match status" value="1"/>
</dbReference>
<feature type="region of interest" description="Disordered" evidence="3">
    <location>
        <begin position="1"/>
        <end position="57"/>
    </location>
</feature>
<feature type="domain" description="AMP-dependent synthetase/ligase" evidence="4">
    <location>
        <begin position="77"/>
        <end position="244"/>
    </location>
</feature>
<keyword evidence="6" id="KW-1185">Reference proteome</keyword>
<organism evidence="5 6">
    <name type="scientific">Peptidiphaga gingivicola</name>
    <dbReference type="NCBI Taxonomy" id="2741497"/>
    <lineage>
        <taxon>Bacteria</taxon>
        <taxon>Bacillati</taxon>
        <taxon>Actinomycetota</taxon>
        <taxon>Actinomycetes</taxon>
        <taxon>Actinomycetales</taxon>
        <taxon>Actinomycetaceae</taxon>
        <taxon>Peptidiphaga</taxon>
    </lineage>
</organism>
<gene>
    <name evidence="5" type="ORF">A4H34_00110</name>
</gene>
<dbReference type="InterPro" id="IPR045851">
    <property type="entry name" value="AMP-bd_C_sf"/>
</dbReference>
<accession>A0A179B2N7</accession>
<evidence type="ECO:0000259" key="4">
    <source>
        <dbReference type="Pfam" id="PF00501"/>
    </source>
</evidence>
<dbReference type="GO" id="GO:0031956">
    <property type="term" value="F:medium-chain fatty acid-CoA ligase activity"/>
    <property type="evidence" value="ECO:0007669"/>
    <property type="project" value="TreeGrafter"/>
</dbReference>
<comment type="caution">
    <text evidence="5">The sequence shown here is derived from an EMBL/GenBank/DDBJ whole genome shotgun (WGS) entry which is preliminary data.</text>
</comment>
<dbReference type="GO" id="GO:0006631">
    <property type="term" value="P:fatty acid metabolic process"/>
    <property type="evidence" value="ECO:0007669"/>
    <property type="project" value="TreeGrafter"/>
</dbReference>
<feature type="region of interest" description="Disordered" evidence="3">
    <location>
        <begin position="374"/>
        <end position="411"/>
    </location>
</feature>
<dbReference type="STRING" id="1823756.A4H34_00110"/>
<dbReference type="InterPro" id="IPR000873">
    <property type="entry name" value="AMP-dep_synth/lig_dom"/>
</dbReference>
<protein>
    <recommendedName>
        <fullName evidence="4">AMP-dependent synthetase/ligase domain-containing protein</fullName>
    </recommendedName>
</protein>
<feature type="compositionally biased region" description="Low complexity" evidence="3">
    <location>
        <begin position="374"/>
        <end position="392"/>
    </location>
</feature>
<keyword evidence="2" id="KW-0436">Ligase</keyword>